<accession>A0A672ZC21</accession>
<name>A0A672ZC21_9TELE</name>
<dbReference type="Ensembl" id="ENSSORT00005014468.1">
    <property type="protein sequence ID" value="ENSSORP00005014047.1"/>
    <property type="gene ID" value="ENSSORG00005007200.1"/>
</dbReference>
<evidence type="ECO:0000256" key="1">
    <source>
        <dbReference type="SAM" id="SignalP"/>
    </source>
</evidence>
<feature type="signal peptide" evidence="1">
    <location>
        <begin position="1"/>
        <end position="18"/>
    </location>
</feature>
<reference evidence="2" key="3">
    <citation type="submission" date="2025-09" db="UniProtKB">
        <authorList>
            <consortium name="Ensembl"/>
        </authorList>
    </citation>
    <scope>IDENTIFICATION</scope>
</reference>
<proteinExistence type="predicted"/>
<keyword evidence="1" id="KW-0732">Signal</keyword>
<reference evidence="2" key="2">
    <citation type="submission" date="2025-08" db="UniProtKB">
        <authorList>
            <consortium name="Ensembl"/>
        </authorList>
    </citation>
    <scope>IDENTIFICATION</scope>
</reference>
<evidence type="ECO:0000313" key="2">
    <source>
        <dbReference type="Ensembl" id="ENSSORP00005014047.1"/>
    </source>
</evidence>
<organism evidence="2 3">
    <name type="scientific">Sphaeramia orbicularis</name>
    <name type="common">orbiculate cardinalfish</name>
    <dbReference type="NCBI Taxonomy" id="375764"/>
    <lineage>
        <taxon>Eukaryota</taxon>
        <taxon>Metazoa</taxon>
        <taxon>Chordata</taxon>
        <taxon>Craniata</taxon>
        <taxon>Vertebrata</taxon>
        <taxon>Euteleostomi</taxon>
        <taxon>Actinopterygii</taxon>
        <taxon>Neopterygii</taxon>
        <taxon>Teleostei</taxon>
        <taxon>Neoteleostei</taxon>
        <taxon>Acanthomorphata</taxon>
        <taxon>Gobiaria</taxon>
        <taxon>Kurtiformes</taxon>
        <taxon>Apogonoidei</taxon>
        <taxon>Apogonidae</taxon>
        <taxon>Apogoninae</taxon>
        <taxon>Sphaeramia</taxon>
    </lineage>
</organism>
<protein>
    <submittedName>
        <fullName evidence="2">Uncharacterized protein</fullName>
    </submittedName>
</protein>
<dbReference type="Proteomes" id="UP000472271">
    <property type="component" value="Chromosome 24"/>
</dbReference>
<dbReference type="AlphaFoldDB" id="A0A672ZC21"/>
<feature type="chain" id="PRO_5025675560" evidence="1">
    <location>
        <begin position="19"/>
        <end position="82"/>
    </location>
</feature>
<keyword evidence="3" id="KW-1185">Reference proteome</keyword>
<dbReference type="InParanoid" id="A0A672ZC21"/>
<evidence type="ECO:0000313" key="3">
    <source>
        <dbReference type="Proteomes" id="UP000472271"/>
    </source>
</evidence>
<sequence length="82" mass="8972">MWTLLVVWDWVNVDPSGGLGLGECGPFWWSGLGECGPFWWSGLGECGPFWWSGLGECGPFWWSGTGDGQHKVGPVHESSSLE</sequence>
<reference evidence="2" key="1">
    <citation type="submission" date="2019-06" db="EMBL/GenBank/DDBJ databases">
        <authorList>
            <consortium name="Wellcome Sanger Institute Data Sharing"/>
        </authorList>
    </citation>
    <scope>NUCLEOTIDE SEQUENCE [LARGE SCALE GENOMIC DNA]</scope>
</reference>